<proteinExistence type="predicted"/>
<accession>A0A0A9FQG0</accession>
<dbReference type="AlphaFoldDB" id="A0A0A9FQG0"/>
<reference evidence="1" key="2">
    <citation type="journal article" date="2015" name="Data Brief">
        <title>Shoot transcriptome of the giant reed, Arundo donax.</title>
        <authorList>
            <person name="Barrero R.A."/>
            <person name="Guerrero F.D."/>
            <person name="Moolhuijzen P."/>
            <person name="Goolsby J.A."/>
            <person name="Tidwell J."/>
            <person name="Bellgard S.E."/>
            <person name="Bellgard M.I."/>
        </authorList>
    </citation>
    <scope>NUCLEOTIDE SEQUENCE</scope>
    <source>
        <tissue evidence="1">Shoot tissue taken approximately 20 cm above the soil surface</tissue>
    </source>
</reference>
<organism evidence="1">
    <name type="scientific">Arundo donax</name>
    <name type="common">Giant reed</name>
    <name type="synonym">Donax arundinaceus</name>
    <dbReference type="NCBI Taxonomy" id="35708"/>
    <lineage>
        <taxon>Eukaryota</taxon>
        <taxon>Viridiplantae</taxon>
        <taxon>Streptophyta</taxon>
        <taxon>Embryophyta</taxon>
        <taxon>Tracheophyta</taxon>
        <taxon>Spermatophyta</taxon>
        <taxon>Magnoliopsida</taxon>
        <taxon>Liliopsida</taxon>
        <taxon>Poales</taxon>
        <taxon>Poaceae</taxon>
        <taxon>PACMAD clade</taxon>
        <taxon>Arundinoideae</taxon>
        <taxon>Arundineae</taxon>
        <taxon>Arundo</taxon>
    </lineage>
</organism>
<name>A0A0A9FQG0_ARUDO</name>
<dbReference type="EMBL" id="GBRH01187363">
    <property type="protein sequence ID" value="JAE10533.1"/>
    <property type="molecule type" value="Transcribed_RNA"/>
</dbReference>
<sequence>MAAGLSSPPSNSMLMIGNDEAGAISSFQTFFASHSHLAISCLLCLVGV</sequence>
<reference evidence="1" key="1">
    <citation type="submission" date="2014-09" db="EMBL/GenBank/DDBJ databases">
        <authorList>
            <person name="Magalhaes I.L.F."/>
            <person name="Oliveira U."/>
            <person name="Santos F.R."/>
            <person name="Vidigal T.H.D.A."/>
            <person name="Brescovit A.D."/>
            <person name="Santos A.J."/>
        </authorList>
    </citation>
    <scope>NUCLEOTIDE SEQUENCE</scope>
    <source>
        <tissue evidence="1">Shoot tissue taken approximately 20 cm above the soil surface</tissue>
    </source>
</reference>
<protein>
    <submittedName>
        <fullName evidence="1">Uncharacterized protein</fullName>
    </submittedName>
</protein>
<evidence type="ECO:0000313" key="1">
    <source>
        <dbReference type="EMBL" id="JAE10533.1"/>
    </source>
</evidence>